<dbReference type="GO" id="GO:0045892">
    <property type="term" value="P:negative regulation of DNA-templated transcription"/>
    <property type="evidence" value="ECO:0007669"/>
    <property type="project" value="TreeGrafter"/>
</dbReference>
<proteinExistence type="predicted"/>
<dbReference type="InterPro" id="IPR050679">
    <property type="entry name" value="Bact_HTH_transcr_reg"/>
</dbReference>
<dbReference type="EMBL" id="LT607752">
    <property type="protein sequence ID" value="SCG66725.1"/>
    <property type="molecule type" value="Genomic_DNA"/>
</dbReference>
<dbReference type="CDD" id="cd07377">
    <property type="entry name" value="WHTH_GntR"/>
    <property type="match status" value="1"/>
</dbReference>
<dbReference type="Gene3D" id="1.10.10.10">
    <property type="entry name" value="Winged helix-like DNA-binding domain superfamily/Winged helix DNA-binding domain"/>
    <property type="match status" value="1"/>
</dbReference>
<accession>A0A1C5J843</accession>
<keyword evidence="6" id="KW-1185">Reference proteome</keyword>
<dbReference type="SMART" id="SM00345">
    <property type="entry name" value="HTH_GNTR"/>
    <property type="match status" value="1"/>
</dbReference>
<dbReference type="PROSITE" id="PS50949">
    <property type="entry name" value="HTH_GNTR"/>
    <property type="match status" value="1"/>
</dbReference>
<dbReference type="SUPFAM" id="SSF46785">
    <property type="entry name" value="Winged helix' DNA-binding domain"/>
    <property type="match status" value="1"/>
</dbReference>
<dbReference type="GO" id="GO:0003700">
    <property type="term" value="F:DNA-binding transcription factor activity"/>
    <property type="evidence" value="ECO:0007669"/>
    <property type="project" value="InterPro"/>
</dbReference>
<evidence type="ECO:0000256" key="1">
    <source>
        <dbReference type="ARBA" id="ARBA00023015"/>
    </source>
</evidence>
<organism evidence="5 6">
    <name type="scientific">Micromonospora rifamycinica</name>
    <dbReference type="NCBI Taxonomy" id="291594"/>
    <lineage>
        <taxon>Bacteria</taxon>
        <taxon>Bacillati</taxon>
        <taxon>Actinomycetota</taxon>
        <taxon>Actinomycetes</taxon>
        <taxon>Micromonosporales</taxon>
        <taxon>Micromonosporaceae</taxon>
        <taxon>Micromonospora</taxon>
    </lineage>
</organism>
<keyword evidence="1" id="KW-0805">Transcription regulation</keyword>
<reference evidence="6" key="1">
    <citation type="submission" date="2016-06" db="EMBL/GenBank/DDBJ databases">
        <authorList>
            <person name="Varghese N."/>
            <person name="Submissions Spin"/>
        </authorList>
    </citation>
    <scope>NUCLEOTIDE SEQUENCE [LARGE SCALE GENOMIC DNA]</scope>
    <source>
        <strain evidence="6">DSM 44983</strain>
    </source>
</reference>
<evidence type="ECO:0000259" key="4">
    <source>
        <dbReference type="PROSITE" id="PS50949"/>
    </source>
</evidence>
<dbReference type="PANTHER" id="PTHR44846:SF1">
    <property type="entry name" value="MANNOSYL-D-GLYCERATE TRANSPORT_METABOLISM SYSTEM REPRESSOR MNGR-RELATED"/>
    <property type="match status" value="1"/>
</dbReference>
<evidence type="ECO:0000256" key="3">
    <source>
        <dbReference type="ARBA" id="ARBA00023163"/>
    </source>
</evidence>
<protein>
    <submittedName>
        <fullName evidence="5">Regulatory protein, gntR family</fullName>
    </submittedName>
</protein>
<feature type="domain" description="HTH gntR-type" evidence="4">
    <location>
        <begin position="19"/>
        <end position="87"/>
    </location>
</feature>
<dbReference type="InterPro" id="IPR000524">
    <property type="entry name" value="Tscrpt_reg_HTH_GntR"/>
</dbReference>
<keyword evidence="2" id="KW-0238">DNA-binding</keyword>
<sequence>MDRYWVGQPTARGRAVPIPPTMDELLDDLRKRIKDGTYPPGSQLPAGRVLAGLYDVSHSTIQRAVATLREQGVLVGRPGRGVFVAESTRR</sequence>
<evidence type="ECO:0000256" key="2">
    <source>
        <dbReference type="ARBA" id="ARBA00023125"/>
    </source>
</evidence>
<dbReference type="InterPro" id="IPR036390">
    <property type="entry name" value="WH_DNA-bd_sf"/>
</dbReference>
<dbReference type="Proteomes" id="UP000198226">
    <property type="component" value="Chromosome I"/>
</dbReference>
<gene>
    <name evidence="5" type="ORF">GA0070623_3221</name>
</gene>
<dbReference type="GO" id="GO:0003677">
    <property type="term" value="F:DNA binding"/>
    <property type="evidence" value="ECO:0007669"/>
    <property type="project" value="UniProtKB-KW"/>
</dbReference>
<dbReference type="Pfam" id="PF00392">
    <property type="entry name" value="GntR"/>
    <property type="match status" value="1"/>
</dbReference>
<evidence type="ECO:0000313" key="5">
    <source>
        <dbReference type="EMBL" id="SCG66725.1"/>
    </source>
</evidence>
<dbReference type="PANTHER" id="PTHR44846">
    <property type="entry name" value="MANNOSYL-D-GLYCERATE TRANSPORT/METABOLISM SYSTEM REPRESSOR MNGR-RELATED"/>
    <property type="match status" value="1"/>
</dbReference>
<dbReference type="AlphaFoldDB" id="A0A1C5J843"/>
<evidence type="ECO:0000313" key="6">
    <source>
        <dbReference type="Proteomes" id="UP000198226"/>
    </source>
</evidence>
<keyword evidence="3" id="KW-0804">Transcription</keyword>
<name>A0A1C5J843_9ACTN</name>
<dbReference type="InterPro" id="IPR036388">
    <property type="entry name" value="WH-like_DNA-bd_sf"/>
</dbReference>